<feature type="transmembrane region" description="Helical" evidence="1">
    <location>
        <begin position="16"/>
        <end position="35"/>
    </location>
</feature>
<keyword evidence="1" id="KW-0812">Transmembrane</keyword>
<dbReference type="EMBL" id="ODYU01005648">
    <property type="protein sequence ID" value="SOQ46709.1"/>
    <property type="molecule type" value="Genomic_DNA"/>
</dbReference>
<keyword evidence="1" id="KW-1133">Transmembrane helix</keyword>
<name>A0A2H1W0T8_SPOFR</name>
<sequence>MTISNDPPQFRMGAMVIYYASIIHINLPLESLYLFKKNCIEIRCVNRNHFCARIPGDQVTKLTRSSSCYNDQGWLLMM</sequence>
<accession>A0A2H1W0T8</accession>
<keyword evidence="1" id="KW-0472">Membrane</keyword>
<evidence type="ECO:0000313" key="2">
    <source>
        <dbReference type="EMBL" id="SOQ46709.1"/>
    </source>
</evidence>
<evidence type="ECO:0000256" key="1">
    <source>
        <dbReference type="SAM" id="Phobius"/>
    </source>
</evidence>
<dbReference type="AlphaFoldDB" id="A0A2H1W0T8"/>
<proteinExistence type="predicted"/>
<protein>
    <submittedName>
        <fullName evidence="2">SFRICE_008370</fullName>
    </submittedName>
</protein>
<gene>
    <name evidence="2" type="ORF">SFRICE_008370</name>
</gene>
<organism evidence="2">
    <name type="scientific">Spodoptera frugiperda</name>
    <name type="common">Fall armyworm</name>
    <dbReference type="NCBI Taxonomy" id="7108"/>
    <lineage>
        <taxon>Eukaryota</taxon>
        <taxon>Metazoa</taxon>
        <taxon>Ecdysozoa</taxon>
        <taxon>Arthropoda</taxon>
        <taxon>Hexapoda</taxon>
        <taxon>Insecta</taxon>
        <taxon>Pterygota</taxon>
        <taxon>Neoptera</taxon>
        <taxon>Endopterygota</taxon>
        <taxon>Lepidoptera</taxon>
        <taxon>Glossata</taxon>
        <taxon>Ditrysia</taxon>
        <taxon>Noctuoidea</taxon>
        <taxon>Noctuidae</taxon>
        <taxon>Amphipyrinae</taxon>
        <taxon>Spodoptera</taxon>
    </lineage>
</organism>
<reference evidence="2" key="1">
    <citation type="submission" date="2016-07" db="EMBL/GenBank/DDBJ databases">
        <authorList>
            <person name="Bretaudeau A."/>
        </authorList>
    </citation>
    <scope>NUCLEOTIDE SEQUENCE</scope>
    <source>
        <strain evidence="2">Rice</strain>
        <tissue evidence="2">Whole body</tissue>
    </source>
</reference>